<dbReference type="EMBL" id="JAHHHV010000060">
    <property type="protein sequence ID" value="MBW4465701.1"/>
    <property type="molecule type" value="Genomic_DNA"/>
</dbReference>
<name>A0A951P9S8_9CYAN</name>
<evidence type="ECO:0000313" key="10">
    <source>
        <dbReference type="Proteomes" id="UP000707356"/>
    </source>
</evidence>
<protein>
    <submittedName>
        <fullName evidence="9">DedA family protein</fullName>
    </submittedName>
</protein>
<dbReference type="Proteomes" id="UP000707356">
    <property type="component" value="Unassembled WGS sequence"/>
</dbReference>
<reference evidence="9" key="1">
    <citation type="submission" date="2021-05" db="EMBL/GenBank/DDBJ databases">
        <authorList>
            <person name="Pietrasiak N."/>
            <person name="Ward R."/>
            <person name="Stajich J.E."/>
            <person name="Kurbessoian T."/>
        </authorList>
    </citation>
    <scope>NUCLEOTIDE SEQUENCE</scope>
    <source>
        <strain evidence="9">GSE-TBD4-15B</strain>
    </source>
</reference>
<evidence type="ECO:0000259" key="8">
    <source>
        <dbReference type="Pfam" id="PF09335"/>
    </source>
</evidence>
<evidence type="ECO:0000256" key="4">
    <source>
        <dbReference type="ARBA" id="ARBA00022692"/>
    </source>
</evidence>
<dbReference type="GO" id="GO:0005886">
    <property type="term" value="C:plasma membrane"/>
    <property type="evidence" value="ECO:0007669"/>
    <property type="project" value="UniProtKB-SubCell"/>
</dbReference>
<feature type="transmembrane region" description="Helical" evidence="7">
    <location>
        <begin position="52"/>
        <end position="75"/>
    </location>
</feature>
<comment type="similarity">
    <text evidence="2">Belongs to the DedA family.</text>
</comment>
<dbReference type="InterPro" id="IPR032816">
    <property type="entry name" value="VTT_dom"/>
</dbReference>
<proteinExistence type="inferred from homology"/>
<dbReference type="AlphaFoldDB" id="A0A951P9S8"/>
<keyword evidence="5 7" id="KW-1133">Transmembrane helix</keyword>
<keyword evidence="3" id="KW-1003">Cell membrane</keyword>
<dbReference type="InterPro" id="IPR051311">
    <property type="entry name" value="DedA_domain"/>
</dbReference>
<comment type="caution">
    <text evidence="9">The sequence shown here is derived from an EMBL/GenBank/DDBJ whole genome shotgun (WGS) entry which is preliminary data.</text>
</comment>
<evidence type="ECO:0000256" key="6">
    <source>
        <dbReference type="ARBA" id="ARBA00023136"/>
    </source>
</evidence>
<evidence type="ECO:0000256" key="5">
    <source>
        <dbReference type="ARBA" id="ARBA00022989"/>
    </source>
</evidence>
<evidence type="ECO:0000256" key="2">
    <source>
        <dbReference type="ARBA" id="ARBA00010792"/>
    </source>
</evidence>
<comment type="subcellular location">
    <subcellularLocation>
        <location evidence="1">Cell membrane</location>
        <topology evidence="1">Multi-pass membrane protein</topology>
    </subcellularLocation>
</comment>
<evidence type="ECO:0000256" key="3">
    <source>
        <dbReference type="ARBA" id="ARBA00022475"/>
    </source>
</evidence>
<feature type="transmembrane region" description="Helical" evidence="7">
    <location>
        <begin position="144"/>
        <end position="164"/>
    </location>
</feature>
<evidence type="ECO:0000313" key="9">
    <source>
        <dbReference type="EMBL" id="MBW4465701.1"/>
    </source>
</evidence>
<keyword evidence="6 7" id="KW-0472">Membrane</keyword>
<keyword evidence="4 7" id="KW-0812">Transmembrane</keyword>
<evidence type="ECO:0000256" key="1">
    <source>
        <dbReference type="ARBA" id="ARBA00004651"/>
    </source>
</evidence>
<gene>
    <name evidence="9" type="ORF">KME07_09710</name>
</gene>
<evidence type="ECO:0000256" key="7">
    <source>
        <dbReference type="SAM" id="Phobius"/>
    </source>
</evidence>
<organism evidence="9 10">
    <name type="scientific">Pegethrix bostrychoides GSE-TBD4-15B</name>
    <dbReference type="NCBI Taxonomy" id="2839662"/>
    <lineage>
        <taxon>Bacteria</taxon>
        <taxon>Bacillati</taxon>
        <taxon>Cyanobacteriota</taxon>
        <taxon>Cyanophyceae</taxon>
        <taxon>Oculatellales</taxon>
        <taxon>Oculatellaceae</taxon>
        <taxon>Pegethrix</taxon>
    </lineage>
</organism>
<feature type="transmembrane region" description="Helical" evidence="7">
    <location>
        <begin position="12"/>
        <end position="32"/>
    </location>
</feature>
<sequence>MSDWIVEQIPKIMTSLGYLGIGLLMFLENLFPPIPSELIMPLAGFTVAQGKMAFVPAVAAGVIGTVLGALPWYYLGRYLGEARLKNWLNRYGKWIGISGEEVDRVQRWFYRHGTKAVFFGRFVPGIRTLISLPGGFSAMPLAQFLIYSTLGTIGWTLILTYAGYALGNNYDQVDQYLAPVSKIILGVIAVGFVVWLVRLRQAKQSRKRNSSR</sequence>
<dbReference type="PANTHER" id="PTHR42709">
    <property type="entry name" value="ALKALINE PHOSPHATASE LIKE PROTEIN"/>
    <property type="match status" value="1"/>
</dbReference>
<feature type="transmembrane region" description="Helical" evidence="7">
    <location>
        <begin position="176"/>
        <end position="197"/>
    </location>
</feature>
<dbReference type="Pfam" id="PF09335">
    <property type="entry name" value="VTT_dom"/>
    <property type="match status" value="1"/>
</dbReference>
<accession>A0A951P9S8</accession>
<reference evidence="9" key="2">
    <citation type="journal article" date="2022" name="Microbiol. Resour. Announc.">
        <title>Metagenome Sequencing to Explore Phylogenomics of Terrestrial Cyanobacteria.</title>
        <authorList>
            <person name="Ward R.D."/>
            <person name="Stajich J.E."/>
            <person name="Johansen J.R."/>
            <person name="Huntemann M."/>
            <person name="Clum A."/>
            <person name="Foster B."/>
            <person name="Foster B."/>
            <person name="Roux S."/>
            <person name="Palaniappan K."/>
            <person name="Varghese N."/>
            <person name="Mukherjee S."/>
            <person name="Reddy T.B.K."/>
            <person name="Daum C."/>
            <person name="Copeland A."/>
            <person name="Chen I.A."/>
            <person name="Ivanova N.N."/>
            <person name="Kyrpides N.C."/>
            <person name="Shapiro N."/>
            <person name="Eloe-Fadrosh E.A."/>
            <person name="Pietrasiak N."/>
        </authorList>
    </citation>
    <scope>NUCLEOTIDE SEQUENCE</scope>
    <source>
        <strain evidence="9">GSE-TBD4-15B</strain>
    </source>
</reference>
<dbReference type="PANTHER" id="PTHR42709:SF6">
    <property type="entry name" value="UNDECAPRENYL PHOSPHATE TRANSPORTER A"/>
    <property type="match status" value="1"/>
</dbReference>
<feature type="domain" description="VTT" evidence="8">
    <location>
        <begin position="34"/>
        <end position="164"/>
    </location>
</feature>